<sequence>MEESAGGVEDENIFAFGTQVQAGLDDFKHEIQVVDFWKDKLNGYAHQEKSTVEPKKDKVSKPICVKKIRRPKNSNKKQHNGIKDKNANRQRKFGSINKEIIRKYKALQMSHGVDVQAYNNFADEEMKMLIGKEDWDSIHGLLMECLKNDETDNIVKSDKEKIVTEYTDFRQLQESNSTAFAAAGAAREVSADVTGVNGRGTADAKLTQYSWSYPVDFTPDDLGALYDITMSGIDLFNRDGNKTSEEAVEKDSTSLVEELNNTANQTSGVFTLSQVLGENTQRSLDVSQREKAKAEEQIQELDCVIVEDSCDSDGAEDEITFDYIEKIREEKVESGTQQLPIELDSSNIIEIPNSSDDGGYDHGDFLDDIGSYNLRNTEGDIIEIANSSTCGESDSDILLTGCPESGTQPLMDLNNLQRESELITDDAVGSYERMIVPTSSPASSAAGSQEINVNEDNVLTRSVTEIIGRESESLVDNCAAALAEVPGELVTEEERVSLDTGVDIAKRMKHFEGWNVVMLKKQLSEWGVKNASKMGKKKLEEALANICKNVTRDKWDWAIDKSQTGEILKFAEWESEHPEDVEGAAGTEAVIEKAVMGQIKALLKADAGLYYDVLRYKPLNVHMLLGKLAETSDRKVVCDCLDRLGVCWTEVG</sequence>
<feature type="coiled-coil region" evidence="1">
    <location>
        <begin position="277"/>
        <end position="304"/>
    </location>
</feature>
<evidence type="ECO:0000313" key="3">
    <source>
        <dbReference type="EMBL" id="ODQ47487.1"/>
    </source>
</evidence>
<accession>A0A1E3NMZ8</accession>
<dbReference type="EMBL" id="KV454002">
    <property type="protein sequence ID" value="ODQ47487.1"/>
    <property type="molecule type" value="Genomic_DNA"/>
</dbReference>
<dbReference type="OrthoDB" id="3997888at2759"/>
<organism evidence="3 4">
    <name type="scientific">Pichia membranifaciens NRRL Y-2026</name>
    <dbReference type="NCBI Taxonomy" id="763406"/>
    <lineage>
        <taxon>Eukaryota</taxon>
        <taxon>Fungi</taxon>
        <taxon>Dikarya</taxon>
        <taxon>Ascomycota</taxon>
        <taxon>Saccharomycotina</taxon>
        <taxon>Pichiomycetes</taxon>
        <taxon>Pichiales</taxon>
        <taxon>Pichiaceae</taxon>
        <taxon>Pichia</taxon>
    </lineage>
</organism>
<evidence type="ECO:0000256" key="1">
    <source>
        <dbReference type="SAM" id="Coils"/>
    </source>
</evidence>
<feature type="compositionally biased region" description="Basic residues" evidence="2">
    <location>
        <begin position="69"/>
        <end position="80"/>
    </location>
</feature>
<keyword evidence="1" id="KW-0175">Coiled coil</keyword>
<gene>
    <name evidence="3" type="ORF">PICMEDRAFT_10481</name>
</gene>
<proteinExistence type="predicted"/>
<feature type="region of interest" description="Disordered" evidence="2">
    <location>
        <begin position="69"/>
        <end position="89"/>
    </location>
</feature>
<dbReference type="Proteomes" id="UP000094455">
    <property type="component" value="Unassembled WGS sequence"/>
</dbReference>
<dbReference type="GeneID" id="30176363"/>
<name>A0A1E3NMZ8_9ASCO</name>
<dbReference type="RefSeq" id="XP_019018600.1">
    <property type="nucleotide sequence ID" value="XM_019159676.1"/>
</dbReference>
<dbReference type="AlphaFoldDB" id="A0A1E3NMZ8"/>
<reference evidence="3 4" key="1">
    <citation type="journal article" date="2016" name="Proc. Natl. Acad. Sci. U.S.A.">
        <title>Comparative genomics of biotechnologically important yeasts.</title>
        <authorList>
            <person name="Riley R."/>
            <person name="Haridas S."/>
            <person name="Wolfe K.H."/>
            <person name="Lopes M.R."/>
            <person name="Hittinger C.T."/>
            <person name="Goeker M."/>
            <person name="Salamov A.A."/>
            <person name="Wisecaver J.H."/>
            <person name="Long T.M."/>
            <person name="Calvey C.H."/>
            <person name="Aerts A.L."/>
            <person name="Barry K.W."/>
            <person name="Choi C."/>
            <person name="Clum A."/>
            <person name="Coughlan A.Y."/>
            <person name="Deshpande S."/>
            <person name="Douglass A.P."/>
            <person name="Hanson S.J."/>
            <person name="Klenk H.-P."/>
            <person name="LaButti K.M."/>
            <person name="Lapidus A."/>
            <person name="Lindquist E.A."/>
            <person name="Lipzen A.M."/>
            <person name="Meier-Kolthoff J.P."/>
            <person name="Ohm R.A."/>
            <person name="Otillar R.P."/>
            <person name="Pangilinan J.L."/>
            <person name="Peng Y."/>
            <person name="Rokas A."/>
            <person name="Rosa C.A."/>
            <person name="Scheuner C."/>
            <person name="Sibirny A.A."/>
            <person name="Slot J.C."/>
            <person name="Stielow J.B."/>
            <person name="Sun H."/>
            <person name="Kurtzman C.P."/>
            <person name="Blackwell M."/>
            <person name="Grigoriev I.V."/>
            <person name="Jeffries T.W."/>
        </authorList>
    </citation>
    <scope>NUCLEOTIDE SEQUENCE [LARGE SCALE GENOMIC DNA]</scope>
    <source>
        <strain evidence="3 4">NRRL Y-2026</strain>
    </source>
</reference>
<protein>
    <submittedName>
        <fullName evidence="3">Uncharacterized protein</fullName>
    </submittedName>
</protein>
<evidence type="ECO:0000313" key="4">
    <source>
        <dbReference type="Proteomes" id="UP000094455"/>
    </source>
</evidence>
<evidence type="ECO:0000256" key="2">
    <source>
        <dbReference type="SAM" id="MobiDB-lite"/>
    </source>
</evidence>
<keyword evidence="4" id="KW-1185">Reference proteome</keyword>